<evidence type="ECO:0000313" key="7">
    <source>
        <dbReference type="EMBL" id="EAY29250.1"/>
    </source>
</evidence>
<reference evidence="7 8" key="1">
    <citation type="submission" date="2007-01" db="EMBL/GenBank/DDBJ databases">
        <authorList>
            <person name="Haygood M."/>
            <person name="Podell S."/>
            <person name="Anderson C."/>
            <person name="Hopkinson B."/>
            <person name="Roe K."/>
            <person name="Barbeau K."/>
            <person name="Gaasterland T."/>
            <person name="Ferriera S."/>
            <person name="Johnson J."/>
            <person name="Kravitz S."/>
            <person name="Beeson K."/>
            <person name="Sutton G."/>
            <person name="Rogers Y.-H."/>
            <person name="Friedman R."/>
            <person name="Frazier M."/>
            <person name="Venter J.C."/>
        </authorList>
    </citation>
    <scope>NUCLEOTIDE SEQUENCE [LARGE SCALE GENOMIC DNA]</scope>
    <source>
        <strain evidence="7 8">ATCC 23134</strain>
    </source>
</reference>
<dbReference type="InterPro" id="IPR031312">
    <property type="entry name" value="Na/sul_symport_CS"/>
</dbReference>
<feature type="transmembrane region" description="Helical" evidence="6">
    <location>
        <begin position="123"/>
        <end position="141"/>
    </location>
</feature>
<dbReference type="InterPro" id="IPR001898">
    <property type="entry name" value="SLC13A/DASS"/>
</dbReference>
<gene>
    <name evidence="7" type="ORF">M23134_02441</name>
</gene>
<evidence type="ECO:0000313" key="8">
    <source>
        <dbReference type="Proteomes" id="UP000004095"/>
    </source>
</evidence>
<keyword evidence="3 6" id="KW-0812">Transmembrane</keyword>
<evidence type="ECO:0000256" key="2">
    <source>
        <dbReference type="ARBA" id="ARBA00022448"/>
    </source>
</evidence>
<feature type="transmembrane region" description="Helical" evidence="6">
    <location>
        <begin position="341"/>
        <end position="366"/>
    </location>
</feature>
<dbReference type="EMBL" id="AAWS01000012">
    <property type="protein sequence ID" value="EAY29250.1"/>
    <property type="molecule type" value="Genomic_DNA"/>
</dbReference>
<dbReference type="PANTHER" id="PTHR10283">
    <property type="entry name" value="SOLUTE CARRIER FAMILY 13 MEMBER"/>
    <property type="match status" value="1"/>
</dbReference>
<feature type="transmembrane region" description="Helical" evidence="6">
    <location>
        <begin position="56"/>
        <end position="77"/>
    </location>
</feature>
<proteinExistence type="predicted"/>
<dbReference type="CDD" id="cd01115">
    <property type="entry name" value="SLC13_permease"/>
    <property type="match status" value="1"/>
</dbReference>
<comment type="subcellular location">
    <subcellularLocation>
        <location evidence="1">Membrane</location>
        <topology evidence="1">Multi-pass membrane protein</topology>
    </subcellularLocation>
</comment>
<dbReference type="AlphaFoldDB" id="A1ZKM4"/>
<sequence>MNTAIPLSRQLGLFAGPLLFLLIIWVTPETPFLGVPAFHTLAVGTWMIVWWVTEAVALPVTALLPIVLFPLTGVLPIKEAAASYANPIIFLFMGGFMLALALEKWKLHLRIALNIVRLTGTNANGIIMGFMLATAALSMWISNTATTVMMLPIGVSVIEILRSKEPNQHLSKGTRYFSLSMMLGIAYAANIGGIATIIGTPPNTVLAGVLNEKFGYTIDFARWLAFGFPLMLVLLGIAYLFLVKILYPNRLGNFEGAQQVIKGELAKLGKISKAERIVLALFLTTALAWIFKNALNSAFPAWKLTDATIAMVVTVALFVIPVDYKKGVFVLEWKDTERLPWGILLLFGGGLSLATALSKVGIIGVIGDGVAVVSGALSIPVIFLILIALMLFMTEIMSNVALTAVLVPVVAGIAVGLNENPLWMTIPVTIASSCAFMLPMATPPNAIVFASGHIKVSQMMRVGIWLNLIAVLLLALLANTVLPYVFDIQRGVLPVWAK</sequence>
<keyword evidence="8" id="KW-1185">Reference proteome</keyword>
<feature type="transmembrane region" description="Helical" evidence="6">
    <location>
        <begin position="147"/>
        <end position="164"/>
    </location>
</feature>
<feature type="transmembrane region" description="Helical" evidence="6">
    <location>
        <begin position="301"/>
        <end position="320"/>
    </location>
</feature>
<dbReference type="RefSeq" id="WP_002696922.1">
    <property type="nucleotide sequence ID" value="NZ_AAWS01000012.1"/>
</dbReference>
<feature type="transmembrane region" description="Helical" evidence="6">
    <location>
        <begin position="277"/>
        <end position="295"/>
    </location>
</feature>
<keyword evidence="2" id="KW-0813">Transport</keyword>
<protein>
    <submittedName>
        <fullName evidence="7">Anion transporter</fullName>
    </submittedName>
</protein>
<evidence type="ECO:0000256" key="5">
    <source>
        <dbReference type="ARBA" id="ARBA00023136"/>
    </source>
</evidence>
<dbReference type="GO" id="GO:0015141">
    <property type="term" value="F:succinate transmembrane transporter activity"/>
    <property type="evidence" value="ECO:0007669"/>
    <property type="project" value="UniProtKB-ARBA"/>
</dbReference>
<dbReference type="NCBIfam" id="TIGR00785">
    <property type="entry name" value="dass"/>
    <property type="match status" value="1"/>
</dbReference>
<dbReference type="PANTHER" id="PTHR10283:SF82">
    <property type="entry name" value="SOLUTE CARRIER FAMILY 13 MEMBER 2"/>
    <property type="match status" value="1"/>
</dbReference>
<dbReference type="Pfam" id="PF00939">
    <property type="entry name" value="Na_sulph_symp"/>
    <property type="match status" value="1"/>
</dbReference>
<feature type="transmembrane region" description="Helical" evidence="6">
    <location>
        <begin position="220"/>
        <end position="242"/>
    </location>
</feature>
<feature type="transmembrane region" description="Helical" evidence="6">
    <location>
        <begin position="7"/>
        <end position="26"/>
    </location>
</feature>
<comment type="caution">
    <text evidence="7">The sequence shown here is derived from an EMBL/GenBank/DDBJ whole genome shotgun (WGS) entry which is preliminary data.</text>
</comment>
<evidence type="ECO:0000256" key="4">
    <source>
        <dbReference type="ARBA" id="ARBA00022989"/>
    </source>
</evidence>
<organism evidence="7 8">
    <name type="scientific">Microscilla marina ATCC 23134</name>
    <dbReference type="NCBI Taxonomy" id="313606"/>
    <lineage>
        <taxon>Bacteria</taxon>
        <taxon>Pseudomonadati</taxon>
        <taxon>Bacteroidota</taxon>
        <taxon>Cytophagia</taxon>
        <taxon>Cytophagales</taxon>
        <taxon>Microscillaceae</taxon>
        <taxon>Microscilla</taxon>
    </lineage>
</organism>
<feature type="transmembrane region" description="Helical" evidence="6">
    <location>
        <begin position="423"/>
        <end position="441"/>
    </location>
</feature>
<feature type="transmembrane region" description="Helical" evidence="6">
    <location>
        <begin position="372"/>
        <end position="393"/>
    </location>
</feature>
<feature type="transmembrane region" description="Helical" evidence="6">
    <location>
        <begin position="83"/>
        <end position="102"/>
    </location>
</feature>
<feature type="transmembrane region" description="Helical" evidence="6">
    <location>
        <begin position="400"/>
        <end position="417"/>
    </location>
</feature>
<feature type="transmembrane region" description="Helical" evidence="6">
    <location>
        <begin position="462"/>
        <end position="486"/>
    </location>
</feature>
<dbReference type="GO" id="GO:0005886">
    <property type="term" value="C:plasma membrane"/>
    <property type="evidence" value="ECO:0007669"/>
    <property type="project" value="TreeGrafter"/>
</dbReference>
<dbReference type="eggNOG" id="COG0471">
    <property type="taxonomic scope" value="Bacteria"/>
</dbReference>
<keyword evidence="4 6" id="KW-1133">Transmembrane helix</keyword>
<evidence type="ECO:0000256" key="1">
    <source>
        <dbReference type="ARBA" id="ARBA00004141"/>
    </source>
</evidence>
<evidence type="ECO:0000256" key="6">
    <source>
        <dbReference type="SAM" id="Phobius"/>
    </source>
</evidence>
<feature type="transmembrane region" description="Helical" evidence="6">
    <location>
        <begin position="176"/>
        <end position="200"/>
    </location>
</feature>
<evidence type="ECO:0000256" key="3">
    <source>
        <dbReference type="ARBA" id="ARBA00022692"/>
    </source>
</evidence>
<dbReference type="PROSITE" id="PS01271">
    <property type="entry name" value="NA_SULFATE"/>
    <property type="match status" value="1"/>
</dbReference>
<keyword evidence="5 6" id="KW-0472">Membrane</keyword>
<dbReference type="Proteomes" id="UP000004095">
    <property type="component" value="Unassembled WGS sequence"/>
</dbReference>
<accession>A1ZKM4</accession>
<name>A1ZKM4_MICM2</name>